<evidence type="ECO:0000259" key="2">
    <source>
        <dbReference type="Pfam" id="PF01738"/>
    </source>
</evidence>
<feature type="signal peptide" evidence="1">
    <location>
        <begin position="1"/>
        <end position="15"/>
    </location>
</feature>
<dbReference type="RefSeq" id="WP_321399995.1">
    <property type="nucleotide sequence ID" value="NZ_CP139487.1"/>
</dbReference>
<protein>
    <submittedName>
        <fullName evidence="3">Dienelactone hydrolase family protein</fullName>
    </submittedName>
</protein>
<sequence length="252" mass="27808">MKFLFLLLLPVVAFAKVKTEKFAYEKDGVKMVGTLAYDDKFKKPLPAVVIFPDWMGVGEYTEMRAKQIAEMGYVALAADVYGDGKRAADVKEAMSLAGKYRDGERKEMRSRVNGAVEALAKDKRVNKDKMVAIGYCFGGTAALELARSGAPVKGVISFHGGLNTKVPATKMDAKVLALHGADDPFVPTQEVMDFQEEMRKAKADWSMVSYGNAVHSFTLKDAGNDNSKGAAYNELADKRSFEEMKRFFKETL</sequence>
<evidence type="ECO:0000256" key="1">
    <source>
        <dbReference type="SAM" id="SignalP"/>
    </source>
</evidence>
<dbReference type="PANTHER" id="PTHR22946:SF0">
    <property type="entry name" value="DIENELACTONE HYDROLASE DOMAIN-CONTAINING PROTEIN"/>
    <property type="match status" value="1"/>
</dbReference>
<dbReference type="InterPro" id="IPR029058">
    <property type="entry name" value="AB_hydrolase_fold"/>
</dbReference>
<dbReference type="PANTHER" id="PTHR22946">
    <property type="entry name" value="DIENELACTONE HYDROLASE DOMAIN-CONTAINING PROTEIN-RELATED"/>
    <property type="match status" value="1"/>
</dbReference>
<dbReference type="InterPro" id="IPR050261">
    <property type="entry name" value="FrsA_esterase"/>
</dbReference>
<evidence type="ECO:0000313" key="3">
    <source>
        <dbReference type="EMBL" id="WPU67119.1"/>
    </source>
</evidence>
<dbReference type="SUPFAM" id="SSF53474">
    <property type="entry name" value="alpha/beta-Hydrolases"/>
    <property type="match status" value="1"/>
</dbReference>
<dbReference type="GO" id="GO:0016787">
    <property type="term" value="F:hydrolase activity"/>
    <property type="evidence" value="ECO:0007669"/>
    <property type="project" value="UniProtKB-KW"/>
</dbReference>
<reference evidence="3 4" key="1">
    <citation type="submission" date="2023-11" db="EMBL/GenBank/DDBJ databases">
        <title>Peredibacter starrii A3.12.</title>
        <authorList>
            <person name="Mitchell R.J."/>
        </authorList>
    </citation>
    <scope>NUCLEOTIDE SEQUENCE [LARGE SCALE GENOMIC DNA]</scope>
    <source>
        <strain evidence="3 4">A3.12</strain>
    </source>
</reference>
<gene>
    <name evidence="3" type="ORF">SOO65_10170</name>
</gene>
<keyword evidence="1" id="KW-0732">Signal</keyword>
<keyword evidence="4" id="KW-1185">Reference proteome</keyword>
<feature type="chain" id="PRO_5043713428" evidence="1">
    <location>
        <begin position="16"/>
        <end position="252"/>
    </location>
</feature>
<proteinExistence type="predicted"/>
<dbReference type="Pfam" id="PF01738">
    <property type="entry name" value="DLH"/>
    <property type="match status" value="1"/>
</dbReference>
<dbReference type="InterPro" id="IPR002925">
    <property type="entry name" value="Dienelactn_hydro"/>
</dbReference>
<name>A0AAX4HVU3_9BACT</name>
<keyword evidence="3" id="KW-0378">Hydrolase</keyword>
<evidence type="ECO:0000313" key="4">
    <source>
        <dbReference type="Proteomes" id="UP001324634"/>
    </source>
</evidence>
<organism evidence="3 4">
    <name type="scientific">Peredibacter starrii</name>
    <dbReference type="NCBI Taxonomy" id="28202"/>
    <lineage>
        <taxon>Bacteria</taxon>
        <taxon>Pseudomonadati</taxon>
        <taxon>Bdellovibrionota</taxon>
        <taxon>Bacteriovoracia</taxon>
        <taxon>Bacteriovoracales</taxon>
        <taxon>Bacteriovoracaceae</taxon>
        <taxon>Peredibacter</taxon>
    </lineage>
</organism>
<dbReference type="AlphaFoldDB" id="A0AAX4HVU3"/>
<feature type="domain" description="Dienelactone hydrolase" evidence="2">
    <location>
        <begin position="42"/>
        <end position="251"/>
    </location>
</feature>
<accession>A0AAX4HVU3</accession>
<dbReference type="Gene3D" id="3.40.50.1820">
    <property type="entry name" value="alpha/beta hydrolase"/>
    <property type="match status" value="1"/>
</dbReference>
<dbReference type="KEGG" id="psti:SOO65_10170"/>
<dbReference type="EMBL" id="CP139487">
    <property type="protein sequence ID" value="WPU67119.1"/>
    <property type="molecule type" value="Genomic_DNA"/>
</dbReference>
<dbReference type="Proteomes" id="UP001324634">
    <property type="component" value="Chromosome"/>
</dbReference>